<dbReference type="EMBL" id="JAZIBG010000036">
    <property type="protein sequence ID" value="MEF7615865.1"/>
    <property type="molecule type" value="Genomic_DNA"/>
</dbReference>
<dbReference type="InterPro" id="IPR010775">
    <property type="entry name" value="DUF1365"/>
</dbReference>
<evidence type="ECO:0000313" key="1">
    <source>
        <dbReference type="EMBL" id="MEF7615865.1"/>
    </source>
</evidence>
<evidence type="ECO:0000313" key="2">
    <source>
        <dbReference type="Proteomes" id="UP001336250"/>
    </source>
</evidence>
<proteinExistence type="predicted"/>
<comment type="caution">
    <text evidence="1">The sequence shown here is derived from an EMBL/GenBank/DDBJ whole genome shotgun (WGS) entry which is preliminary data.</text>
</comment>
<dbReference type="PANTHER" id="PTHR33973">
    <property type="entry name" value="OS07G0153300 PROTEIN"/>
    <property type="match status" value="1"/>
</dbReference>
<accession>A0AAW9QMR7</accession>
<protein>
    <submittedName>
        <fullName evidence="1">DUF1365 family protein</fullName>
    </submittedName>
</protein>
<sequence length="264" mass="29214">MSAGSALYTGVVTHQRLRPMRHRLRYRVYSLLLDVDELPALSRRLRLFSLNRFNLFSLHERDHGDGSGLGLRAYVEGRLHEAGIEAGGAIRLLTMPRILGYAFNPLSVYFCDGPDGTLRAILYEVNNTFGQRHSYLIEVDEGQRGAGRITQGCAKQFHVSPFLGLAMGYRFDIRPPKAEGEGLRIGVTAHDDEGPVLVAHYGARRRPLGDAALARVFLTHPLLTLKVIAAIHWEALRLWAKGARVQPQPAAPARPVTVIKPGSP</sequence>
<gene>
    <name evidence="1" type="ORF">V4F39_18265</name>
</gene>
<name>A0AAW9QMR7_9BURK</name>
<dbReference type="AlphaFoldDB" id="A0AAW9QMR7"/>
<keyword evidence="2" id="KW-1185">Reference proteome</keyword>
<organism evidence="1 2">
    <name type="scientific">Aquincola agrisoli</name>
    <dbReference type="NCBI Taxonomy" id="3119538"/>
    <lineage>
        <taxon>Bacteria</taxon>
        <taxon>Pseudomonadati</taxon>
        <taxon>Pseudomonadota</taxon>
        <taxon>Betaproteobacteria</taxon>
        <taxon>Burkholderiales</taxon>
        <taxon>Sphaerotilaceae</taxon>
        <taxon>Aquincola</taxon>
    </lineage>
</organism>
<dbReference type="Pfam" id="PF07103">
    <property type="entry name" value="DUF1365"/>
    <property type="match status" value="1"/>
</dbReference>
<reference evidence="1 2" key="1">
    <citation type="submission" date="2024-02" db="EMBL/GenBank/DDBJ databases">
        <title>Genome sequence of Aquincola sp. MAHUQ-54.</title>
        <authorList>
            <person name="Huq M.A."/>
        </authorList>
    </citation>
    <scope>NUCLEOTIDE SEQUENCE [LARGE SCALE GENOMIC DNA]</scope>
    <source>
        <strain evidence="1 2">MAHUQ-54</strain>
    </source>
</reference>
<dbReference type="RefSeq" id="WP_332291198.1">
    <property type="nucleotide sequence ID" value="NZ_JAZIBG010000036.1"/>
</dbReference>
<dbReference type="PANTHER" id="PTHR33973:SF4">
    <property type="entry name" value="OS07G0153300 PROTEIN"/>
    <property type="match status" value="1"/>
</dbReference>
<dbReference type="Proteomes" id="UP001336250">
    <property type="component" value="Unassembled WGS sequence"/>
</dbReference>